<dbReference type="Proteomes" id="UP001497516">
    <property type="component" value="Chromosome 6"/>
</dbReference>
<evidence type="ECO:0000313" key="2">
    <source>
        <dbReference type="Proteomes" id="UP001497516"/>
    </source>
</evidence>
<keyword evidence="2" id="KW-1185">Reference proteome</keyword>
<dbReference type="EMBL" id="OZ034819">
    <property type="protein sequence ID" value="CAL1394369.1"/>
    <property type="molecule type" value="Genomic_DNA"/>
</dbReference>
<evidence type="ECO:0000313" key="1">
    <source>
        <dbReference type="EMBL" id="CAL1394369.1"/>
    </source>
</evidence>
<gene>
    <name evidence="1" type="ORF">LTRI10_LOCUS34875</name>
</gene>
<accession>A0AAV2F817</accession>
<sequence length="85" mass="9255">MASRCNTLFVVVFFRQDFELPTPSILVLASAAATCIAKQAFKALASFLNSGTLHSFSPSKMSIEFLKGIGKAFFSYKKSMSMMTG</sequence>
<organism evidence="1 2">
    <name type="scientific">Linum trigynum</name>
    <dbReference type="NCBI Taxonomy" id="586398"/>
    <lineage>
        <taxon>Eukaryota</taxon>
        <taxon>Viridiplantae</taxon>
        <taxon>Streptophyta</taxon>
        <taxon>Embryophyta</taxon>
        <taxon>Tracheophyta</taxon>
        <taxon>Spermatophyta</taxon>
        <taxon>Magnoliopsida</taxon>
        <taxon>eudicotyledons</taxon>
        <taxon>Gunneridae</taxon>
        <taxon>Pentapetalae</taxon>
        <taxon>rosids</taxon>
        <taxon>fabids</taxon>
        <taxon>Malpighiales</taxon>
        <taxon>Linaceae</taxon>
        <taxon>Linum</taxon>
    </lineage>
</organism>
<proteinExistence type="predicted"/>
<name>A0AAV2F817_9ROSI</name>
<protein>
    <submittedName>
        <fullName evidence="1">Uncharacterized protein</fullName>
    </submittedName>
</protein>
<reference evidence="1 2" key="1">
    <citation type="submission" date="2024-04" db="EMBL/GenBank/DDBJ databases">
        <authorList>
            <person name="Fracassetti M."/>
        </authorList>
    </citation>
    <scope>NUCLEOTIDE SEQUENCE [LARGE SCALE GENOMIC DNA]</scope>
</reference>
<dbReference type="AlphaFoldDB" id="A0AAV2F817"/>